<evidence type="ECO:0000256" key="1">
    <source>
        <dbReference type="ARBA" id="ARBA00004117"/>
    </source>
</evidence>
<dbReference type="InterPro" id="IPR001624">
    <property type="entry name" value="FliE"/>
</dbReference>
<name>A0A4Z0H5W4_9BACI</name>
<dbReference type="Proteomes" id="UP000297982">
    <property type="component" value="Unassembled WGS sequence"/>
</dbReference>
<organism evidence="7 8">
    <name type="scientific">Halobacillus salinus</name>
    <dbReference type="NCBI Taxonomy" id="192814"/>
    <lineage>
        <taxon>Bacteria</taxon>
        <taxon>Bacillati</taxon>
        <taxon>Bacillota</taxon>
        <taxon>Bacilli</taxon>
        <taxon>Bacillales</taxon>
        <taxon>Bacillaceae</taxon>
        <taxon>Halobacillus</taxon>
    </lineage>
</organism>
<dbReference type="EMBL" id="SRJC01000001">
    <property type="protein sequence ID" value="TGB04811.1"/>
    <property type="molecule type" value="Genomic_DNA"/>
</dbReference>
<dbReference type="GO" id="GO:0003774">
    <property type="term" value="F:cytoskeletal motor activity"/>
    <property type="evidence" value="ECO:0007669"/>
    <property type="project" value="InterPro"/>
</dbReference>
<keyword evidence="3 4" id="KW-0975">Bacterial flagellum</keyword>
<evidence type="ECO:0000256" key="5">
    <source>
        <dbReference type="NCBIfam" id="TIGR00205"/>
    </source>
</evidence>
<sequence>MPEITNQFIPTSFPMDSTAKTSASKVTPGEAHATFANQLKSAIDGVNKSQVQSNQMTQALARGEVDDLHNVMITAQKASITMQTTVEIQNKVVEAYKEIMRMQV</sequence>
<dbReference type="GO" id="GO:0071973">
    <property type="term" value="P:bacterial-type flagellum-dependent cell motility"/>
    <property type="evidence" value="ECO:0007669"/>
    <property type="project" value="InterPro"/>
</dbReference>
<reference evidence="7 8" key="1">
    <citation type="journal article" date="2003" name="Int. J. Syst. Evol. Microbiol.">
        <title>Halobacillus salinus sp. nov., isolated from a salt lake on the coast of the East Sea in Korea.</title>
        <authorList>
            <person name="Yoon J.H."/>
            <person name="Kang K.H."/>
            <person name="Park Y.H."/>
        </authorList>
    </citation>
    <scope>NUCLEOTIDE SEQUENCE [LARGE SCALE GENOMIC DNA]</scope>
    <source>
        <strain evidence="7 8">HSL-3</strain>
    </source>
</reference>
<dbReference type="PANTHER" id="PTHR34653:SF1">
    <property type="entry name" value="FLAGELLAR HOOK-BASAL BODY COMPLEX PROTEIN FLIE"/>
    <property type="match status" value="1"/>
</dbReference>
<dbReference type="AlphaFoldDB" id="A0A4Z0H5W4"/>
<dbReference type="OrthoDB" id="9812413at2"/>
<comment type="caution">
    <text evidence="7">The sequence shown here is derived from an EMBL/GenBank/DDBJ whole genome shotgun (WGS) entry which is preliminary data.</text>
</comment>
<dbReference type="PRINTS" id="PR01006">
    <property type="entry name" value="FLGHOOKFLIE"/>
</dbReference>
<evidence type="ECO:0000256" key="6">
    <source>
        <dbReference type="SAM" id="MobiDB-lite"/>
    </source>
</evidence>
<protein>
    <recommendedName>
        <fullName evidence="4 5">Flagellar hook-basal body complex protein FliE</fullName>
    </recommendedName>
</protein>
<keyword evidence="7" id="KW-0282">Flagellum</keyword>
<evidence type="ECO:0000313" key="7">
    <source>
        <dbReference type="EMBL" id="TGB04811.1"/>
    </source>
</evidence>
<evidence type="ECO:0000256" key="2">
    <source>
        <dbReference type="ARBA" id="ARBA00009272"/>
    </source>
</evidence>
<keyword evidence="7" id="KW-0966">Cell projection</keyword>
<evidence type="ECO:0000256" key="3">
    <source>
        <dbReference type="ARBA" id="ARBA00023143"/>
    </source>
</evidence>
<evidence type="ECO:0000313" key="8">
    <source>
        <dbReference type="Proteomes" id="UP000297982"/>
    </source>
</evidence>
<dbReference type="GO" id="GO:0005198">
    <property type="term" value="F:structural molecule activity"/>
    <property type="evidence" value="ECO:0007669"/>
    <property type="project" value="UniProtKB-UniRule"/>
</dbReference>
<evidence type="ECO:0000256" key="4">
    <source>
        <dbReference type="HAMAP-Rule" id="MF_00724"/>
    </source>
</evidence>
<dbReference type="HAMAP" id="MF_00724">
    <property type="entry name" value="FliE"/>
    <property type="match status" value="1"/>
</dbReference>
<feature type="region of interest" description="Disordered" evidence="6">
    <location>
        <begin position="1"/>
        <end position="22"/>
    </location>
</feature>
<dbReference type="STRING" id="192814.GCA_900166575_01838"/>
<dbReference type="NCBIfam" id="TIGR00205">
    <property type="entry name" value="fliE"/>
    <property type="match status" value="1"/>
</dbReference>
<dbReference type="RefSeq" id="WP_079480196.1">
    <property type="nucleotide sequence ID" value="NZ_FVYZ01000004.1"/>
</dbReference>
<gene>
    <name evidence="4 7" type="primary">fliE</name>
    <name evidence="7" type="ORF">E4663_07410</name>
</gene>
<dbReference type="PANTHER" id="PTHR34653">
    <property type="match status" value="1"/>
</dbReference>
<keyword evidence="8" id="KW-1185">Reference proteome</keyword>
<proteinExistence type="inferred from homology"/>
<comment type="similarity">
    <text evidence="2 4">Belongs to the FliE family.</text>
</comment>
<accession>A0A4Z0H5W4</accession>
<dbReference type="Pfam" id="PF02049">
    <property type="entry name" value="FliE"/>
    <property type="match status" value="1"/>
</dbReference>
<dbReference type="GO" id="GO:0009425">
    <property type="term" value="C:bacterial-type flagellum basal body"/>
    <property type="evidence" value="ECO:0007669"/>
    <property type="project" value="UniProtKB-SubCell"/>
</dbReference>
<keyword evidence="7" id="KW-0969">Cilium</keyword>
<comment type="subcellular location">
    <subcellularLocation>
        <location evidence="1 4">Bacterial flagellum basal body</location>
    </subcellularLocation>
</comment>